<evidence type="ECO:0000256" key="8">
    <source>
        <dbReference type="ARBA" id="ARBA00023306"/>
    </source>
</evidence>
<comment type="subcellular location">
    <subcellularLocation>
        <location evidence="2">Chromosome</location>
        <location evidence="2">Centromere</location>
        <location evidence="2">Kinetochore</location>
    </subcellularLocation>
    <subcellularLocation>
        <location evidence="1">Nucleus</location>
    </subcellularLocation>
</comment>
<evidence type="ECO:0000256" key="6">
    <source>
        <dbReference type="ARBA" id="ARBA00022838"/>
    </source>
</evidence>
<organism evidence="11 12">
    <name type="scientific">Meganyctiphanes norvegica</name>
    <name type="common">Northern krill</name>
    <name type="synonym">Thysanopoda norvegica</name>
    <dbReference type="NCBI Taxonomy" id="48144"/>
    <lineage>
        <taxon>Eukaryota</taxon>
        <taxon>Metazoa</taxon>
        <taxon>Ecdysozoa</taxon>
        <taxon>Arthropoda</taxon>
        <taxon>Crustacea</taxon>
        <taxon>Multicrustacea</taxon>
        <taxon>Malacostraca</taxon>
        <taxon>Eumalacostraca</taxon>
        <taxon>Eucarida</taxon>
        <taxon>Euphausiacea</taxon>
        <taxon>Euphausiidae</taxon>
        <taxon>Meganyctiphanes</taxon>
    </lineage>
</organism>
<accession>A0AAV2RI26</accession>
<dbReference type="EMBL" id="CAXKWB010022357">
    <property type="protein sequence ID" value="CAL4124274.1"/>
    <property type="molecule type" value="Genomic_DNA"/>
</dbReference>
<dbReference type="InterPro" id="IPR007128">
    <property type="entry name" value="PMF1/Nnf1"/>
</dbReference>
<evidence type="ECO:0000256" key="4">
    <source>
        <dbReference type="ARBA" id="ARBA00022618"/>
    </source>
</evidence>
<keyword evidence="5" id="KW-0498">Mitosis</keyword>
<keyword evidence="6" id="KW-0995">Kinetochore</keyword>
<dbReference type="GO" id="GO:0051301">
    <property type="term" value="P:cell division"/>
    <property type="evidence" value="ECO:0007669"/>
    <property type="project" value="UniProtKB-KW"/>
</dbReference>
<dbReference type="PANTHER" id="PTHR15459">
    <property type="entry name" value="POLYAMINE-MODULATED FACTOR 1"/>
    <property type="match status" value="1"/>
</dbReference>
<keyword evidence="8" id="KW-0131">Cell cycle</keyword>
<sequence>MAENMESEEQTGLSIGSNDSGRLRGLKEGLNHTVEKHMRCWKASLFTKCFPSLCRENDAILEEIRTAMVANARKNIYEELAGLLNEGVSDSLEELGGLLKSYSGNQNEKAWRPSGDVEEDILAHDVKILMYEKQRLIESVDKQAKITEELIRKVKVGRKQCQKSDLELEKRRKTINEVEEVTSQIPVEPITKILGNF</sequence>
<keyword evidence="3" id="KW-0158">Chromosome</keyword>
<feature type="region of interest" description="Disordered" evidence="10">
    <location>
        <begin position="1"/>
        <end position="20"/>
    </location>
</feature>
<gene>
    <name evidence="11" type="ORF">MNOR_LOCUS24389</name>
</gene>
<evidence type="ECO:0000256" key="5">
    <source>
        <dbReference type="ARBA" id="ARBA00022776"/>
    </source>
</evidence>
<dbReference type="PANTHER" id="PTHR15459:SF3">
    <property type="entry name" value="POLYAMINE-MODULATED FACTOR 1"/>
    <property type="match status" value="1"/>
</dbReference>
<dbReference type="GO" id="GO:0000444">
    <property type="term" value="C:MIS12/MIND type complex"/>
    <property type="evidence" value="ECO:0007669"/>
    <property type="project" value="InterPro"/>
</dbReference>
<evidence type="ECO:0000313" key="12">
    <source>
        <dbReference type="Proteomes" id="UP001497623"/>
    </source>
</evidence>
<comment type="caution">
    <text evidence="11">The sequence shown here is derived from an EMBL/GenBank/DDBJ whole genome shotgun (WGS) entry which is preliminary data.</text>
</comment>
<dbReference type="GO" id="GO:0005634">
    <property type="term" value="C:nucleus"/>
    <property type="evidence" value="ECO:0007669"/>
    <property type="project" value="UniProtKB-SubCell"/>
</dbReference>
<reference evidence="11 12" key="1">
    <citation type="submission" date="2024-05" db="EMBL/GenBank/DDBJ databases">
        <authorList>
            <person name="Wallberg A."/>
        </authorList>
    </citation>
    <scope>NUCLEOTIDE SEQUENCE [LARGE SCALE GENOMIC DNA]</scope>
</reference>
<dbReference type="GO" id="GO:0007059">
    <property type="term" value="P:chromosome segregation"/>
    <property type="evidence" value="ECO:0007669"/>
    <property type="project" value="TreeGrafter"/>
</dbReference>
<evidence type="ECO:0000256" key="7">
    <source>
        <dbReference type="ARBA" id="ARBA00023242"/>
    </source>
</evidence>
<evidence type="ECO:0000256" key="1">
    <source>
        <dbReference type="ARBA" id="ARBA00004123"/>
    </source>
</evidence>
<keyword evidence="4" id="KW-0132">Cell division</keyword>
<evidence type="ECO:0000256" key="10">
    <source>
        <dbReference type="SAM" id="MobiDB-lite"/>
    </source>
</evidence>
<feature type="compositionally biased region" description="Polar residues" evidence="10">
    <location>
        <begin position="10"/>
        <end position="20"/>
    </location>
</feature>
<evidence type="ECO:0000256" key="9">
    <source>
        <dbReference type="ARBA" id="ARBA00023328"/>
    </source>
</evidence>
<evidence type="ECO:0000256" key="2">
    <source>
        <dbReference type="ARBA" id="ARBA00004629"/>
    </source>
</evidence>
<keyword evidence="9" id="KW-0137">Centromere</keyword>
<dbReference type="AlphaFoldDB" id="A0AAV2RI26"/>
<keyword evidence="7" id="KW-0539">Nucleus</keyword>
<keyword evidence="12" id="KW-1185">Reference proteome</keyword>
<protein>
    <submittedName>
        <fullName evidence="11">Uncharacterized protein</fullName>
    </submittedName>
</protein>
<dbReference type="Proteomes" id="UP001497623">
    <property type="component" value="Unassembled WGS sequence"/>
</dbReference>
<proteinExistence type="predicted"/>
<name>A0AAV2RI26_MEGNR</name>
<evidence type="ECO:0000256" key="3">
    <source>
        <dbReference type="ARBA" id="ARBA00022454"/>
    </source>
</evidence>
<evidence type="ECO:0000313" key="11">
    <source>
        <dbReference type="EMBL" id="CAL4124274.1"/>
    </source>
</evidence>